<dbReference type="RefSeq" id="WP_237978997.1">
    <property type="nucleotide sequence ID" value="NZ_JAKNCT010000008.1"/>
</dbReference>
<evidence type="ECO:0000256" key="1">
    <source>
        <dbReference type="SAM" id="MobiDB-lite"/>
    </source>
</evidence>
<accession>A0ABS9MRP2</accession>
<feature type="region of interest" description="Disordered" evidence="1">
    <location>
        <begin position="107"/>
        <end position="146"/>
    </location>
</feature>
<evidence type="ECO:0000313" key="2">
    <source>
        <dbReference type="EMBL" id="MCG5031265.1"/>
    </source>
</evidence>
<sequence length="160" mass="17021">MTAAPKGGPALRRPFRYLSASRGLGSRLRAAQEVSRVVEEACAGRRLRVRFSGPGQAVLLEGGALRLVVRTPSEAYQIRNVMPTIRAALEHAFGGAVRSVSVSVNPTLHDPLPSGGDAPQGEPRLPSPGAAREALEKAKRLPEGSRIRESLENLARSLGE</sequence>
<comment type="caution">
    <text evidence="2">The sequence shown here is derived from an EMBL/GenBank/DDBJ whole genome shotgun (WGS) entry which is preliminary data.</text>
</comment>
<reference evidence="2 3" key="1">
    <citation type="submission" date="2022-02" db="EMBL/GenBank/DDBJ databases">
        <title>Mesosutterella porci, a novel member of the family Sutterellaceae from pig feces.</title>
        <authorList>
            <person name="Wylensek D."/>
            <person name="Clavel T."/>
        </authorList>
    </citation>
    <scope>NUCLEOTIDE SEQUENCE [LARGE SCALE GENOMIC DNA]</scope>
    <source>
        <strain evidence="3">oilRF-744-wt-GAM-9</strain>
    </source>
</reference>
<proteinExistence type="predicted"/>
<name>A0ABS9MRP2_9BURK</name>
<gene>
    <name evidence="2" type="ORF">MAF45_07405</name>
</gene>
<dbReference type="Proteomes" id="UP001297600">
    <property type="component" value="Unassembled WGS sequence"/>
</dbReference>
<evidence type="ECO:0008006" key="4">
    <source>
        <dbReference type="Google" id="ProtNLM"/>
    </source>
</evidence>
<dbReference type="EMBL" id="JAKNCT010000008">
    <property type="protein sequence ID" value="MCG5031265.1"/>
    <property type="molecule type" value="Genomic_DNA"/>
</dbReference>
<organism evidence="2 3">
    <name type="scientific">Mesosutterella porci</name>
    <dbReference type="NCBI Taxonomy" id="2915351"/>
    <lineage>
        <taxon>Bacteria</taxon>
        <taxon>Pseudomonadati</taxon>
        <taxon>Pseudomonadota</taxon>
        <taxon>Betaproteobacteria</taxon>
        <taxon>Burkholderiales</taxon>
        <taxon>Sutterellaceae</taxon>
        <taxon>Mesosutterella</taxon>
    </lineage>
</organism>
<protein>
    <recommendedName>
        <fullName evidence="4">DUF721 domain-containing protein</fullName>
    </recommendedName>
</protein>
<feature type="compositionally biased region" description="Basic and acidic residues" evidence="1">
    <location>
        <begin position="133"/>
        <end position="146"/>
    </location>
</feature>
<evidence type="ECO:0000313" key="3">
    <source>
        <dbReference type="Proteomes" id="UP001297600"/>
    </source>
</evidence>
<keyword evidence="3" id="KW-1185">Reference proteome</keyword>